<accession>J9FRF7</accession>
<gene>
    <name evidence="1" type="ORF">EVA_21924</name>
</gene>
<feature type="non-terminal residue" evidence="1">
    <location>
        <position position="1"/>
    </location>
</feature>
<proteinExistence type="predicted"/>
<keyword evidence="1" id="KW-0489">Methyltransferase</keyword>
<keyword evidence="1" id="KW-0808">Transferase</keyword>
<name>J9FRF7_9ZZZZ</name>
<dbReference type="SUPFAM" id="SSF53335">
    <property type="entry name" value="S-adenosyl-L-methionine-dependent methyltransferases"/>
    <property type="match status" value="1"/>
</dbReference>
<sequence length="73" mass="8482">SSTTGIAASLTGRRFLGIEREEEYVLMSKQRREELENPEVRLQYRSKIKDLSLIEEGALLFDKNETAYDELPF</sequence>
<reference evidence="1" key="1">
    <citation type="journal article" date="2012" name="PLoS ONE">
        <title>Gene sets for utilization of primary and secondary nutrition supplies in the distal gut of endangered iberian lynx.</title>
        <authorList>
            <person name="Alcaide M."/>
            <person name="Messina E."/>
            <person name="Richter M."/>
            <person name="Bargiela R."/>
            <person name="Peplies J."/>
            <person name="Huws S.A."/>
            <person name="Newbold C.J."/>
            <person name="Golyshin P.N."/>
            <person name="Simon M.A."/>
            <person name="Lopez G."/>
            <person name="Yakimov M.M."/>
            <person name="Ferrer M."/>
        </authorList>
    </citation>
    <scope>NUCLEOTIDE SEQUENCE</scope>
</reference>
<evidence type="ECO:0000313" key="1">
    <source>
        <dbReference type="EMBL" id="EJW89969.1"/>
    </source>
</evidence>
<dbReference type="GO" id="GO:0032259">
    <property type="term" value="P:methylation"/>
    <property type="evidence" value="ECO:0007669"/>
    <property type="project" value="UniProtKB-KW"/>
</dbReference>
<dbReference type="Gene3D" id="3.40.50.150">
    <property type="entry name" value="Vaccinia Virus protein VP39"/>
    <property type="match status" value="1"/>
</dbReference>
<dbReference type="EMBL" id="AMCI01009138">
    <property type="protein sequence ID" value="EJW89969.1"/>
    <property type="molecule type" value="Genomic_DNA"/>
</dbReference>
<comment type="caution">
    <text evidence="1">The sequence shown here is derived from an EMBL/GenBank/DDBJ whole genome shotgun (WGS) entry which is preliminary data.</text>
</comment>
<dbReference type="AlphaFoldDB" id="J9FRF7"/>
<dbReference type="InterPro" id="IPR029063">
    <property type="entry name" value="SAM-dependent_MTases_sf"/>
</dbReference>
<organism evidence="1">
    <name type="scientific">gut metagenome</name>
    <dbReference type="NCBI Taxonomy" id="749906"/>
    <lineage>
        <taxon>unclassified sequences</taxon>
        <taxon>metagenomes</taxon>
        <taxon>organismal metagenomes</taxon>
    </lineage>
</organism>
<protein>
    <submittedName>
        <fullName evidence="1">DNA (Cytosine-5-)-methyltransferase</fullName>
    </submittedName>
</protein>
<dbReference type="GO" id="GO:0008168">
    <property type="term" value="F:methyltransferase activity"/>
    <property type="evidence" value="ECO:0007669"/>
    <property type="project" value="UniProtKB-KW"/>
</dbReference>